<sequence length="270" mass="32053">MQQSNDALRRAYARERQARFRERQHAVPPQSVIPHLYQLNDHHIHRMNHSLYSQANIEMGQVAPHHHHTRNMSHLYNDLDNLHVDNIPHRSLTLDNNFGHRPISNWREHFPSQHTSRRLCNPDVLFSDCSPRNLHLSQHQFYGHSQVQTSQNHQQQYSSPLQHHQQQYSSPLQHHQQQYSSPSHYRQHQRSSPSQHHQHQHSPSSQHHQQPVSQHREHRRSHSQPWDFLHTQQSINPTHEWSPSPNFHHEHSQQSGLAHSQQYGGTDPPL</sequence>
<dbReference type="VEuPathDB" id="FungiDB:PSTT_16230"/>
<accession>A0A2S4UDV0</accession>
<evidence type="ECO:0000313" key="2">
    <source>
        <dbReference type="EMBL" id="POV95462.1"/>
    </source>
</evidence>
<name>A0A2S4UDV0_9BASI</name>
<feature type="compositionally biased region" description="Polar residues" evidence="1">
    <location>
        <begin position="230"/>
        <end position="245"/>
    </location>
</feature>
<dbReference type="AlphaFoldDB" id="A0A2S4UDV0"/>
<comment type="caution">
    <text evidence="2">The sequence shown here is derived from an EMBL/GenBank/DDBJ whole genome shotgun (WGS) entry which is preliminary data.</text>
</comment>
<dbReference type="EMBL" id="PKSL01000343">
    <property type="protein sequence ID" value="POV95462.1"/>
    <property type="molecule type" value="Genomic_DNA"/>
</dbReference>
<protein>
    <submittedName>
        <fullName evidence="2">Uncharacterized protein</fullName>
    </submittedName>
</protein>
<dbReference type="Proteomes" id="UP000239156">
    <property type="component" value="Unassembled WGS sequence"/>
</dbReference>
<organism evidence="2 3">
    <name type="scientific">Puccinia striiformis</name>
    <dbReference type="NCBI Taxonomy" id="27350"/>
    <lineage>
        <taxon>Eukaryota</taxon>
        <taxon>Fungi</taxon>
        <taxon>Dikarya</taxon>
        <taxon>Basidiomycota</taxon>
        <taxon>Pucciniomycotina</taxon>
        <taxon>Pucciniomycetes</taxon>
        <taxon>Pucciniales</taxon>
        <taxon>Pucciniaceae</taxon>
        <taxon>Puccinia</taxon>
    </lineage>
</organism>
<proteinExistence type="predicted"/>
<evidence type="ECO:0000256" key="1">
    <source>
        <dbReference type="SAM" id="MobiDB-lite"/>
    </source>
</evidence>
<feature type="compositionally biased region" description="Low complexity" evidence="1">
    <location>
        <begin position="145"/>
        <end position="213"/>
    </location>
</feature>
<feature type="compositionally biased region" description="Polar residues" evidence="1">
    <location>
        <begin position="253"/>
        <end position="264"/>
    </location>
</feature>
<reference evidence="2" key="1">
    <citation type="submission" date="2017-12" db="EMBL/GenBank/DDBJ databases">
        <title>Gene loss provides genomic basis for host adaptation in cereal stripe rust fungi.</title>
        <authorList>
            <person name="Xia C."/>
        </authorList>
    </citation>
    <scope>NUCLEOTIDE SEQUENCE [LARGE SCALE GENOMIC DNA]</scope>
    <source>
        <strain evidence="2">93-210</strain>
    </source>
</reference>
<feature type="region of interest" description="Disordered" evidence="1">
    <location>
        <begin position="143"/>
        <end position="270"/>
    </location>
</feature>
<evidence type="ECO:0000313" key="3">
    <source>
        <dbReference type="Proteomes" id="UP000239156"/>
    </source>
</evidence>
<keyword evidence="3" id="KW-1185">Reference proteome</keyword>
<gene>
    <name evidence="2" type="ORF">PSTT_16230</name>
</gene>